<reference evidence="2 3" key="1">
    <citation type="journal article" date="2023" name="G3 (Bethesda)">
        <title>A chromosome-length genome assembly and annotation of blackberry (Rubus argutus, cv. 'Hillquist').</title>
        <authorList>
            <person name="Bruna T."/>
            <person name="Aryal R."/>
            <person name="Dudchenko O."/>
            <person name="Sargent D.J."/>
            <person name="Mead D."/>
            <person name="Buti M."/>
            <person name="Cavallini A."/>
            <person name="Hytonen T."/>
            <person name="Andres J."/>
            <person name="Pham M."/>
            <person name="Weisz D."/>
            <person name="Mascagni F."/>
            <person name="Usai G."/>
            <person name="Natali L."/>
            <person name="Bassil N."/>
            <person name="Fernandez G.E."/>
            <person name="Lomsadze A."/>
            <person name="Armour M."/>
            <person name="Olukolu B."/>
            <person name="Poorten T."/>
            <person name="Britton C."/>
            <person name="Davik J."/>
            <person name="Ashrafi H."/>
            <person name="Aiden E.L."/>
            <person name="Borodovsky M."/>
            <person name="Worthington M."/>
        </authorList>
    </citation>
    <scope>NUCLEOTIDE SEQUENCE [LARGE SCALE GENOMIC DNA]</scope>
    <source>
        <strain evidence="2">PI 553951</strain>
    </source>
</reference>
<dbReference type="PANTHER" id="PTHR31900">
    <property type="entry name" value="F-BOX/RNI SUPERFAMILY PROTEIN-RELATED"/>
    <property type="match status" value="1"/>
</dbReference>
<dbReference type="Pfam" id="PF24758">
    <property type="entry name" value="LRR_At5g56370"/>
    <property type="match status" value="1"/>
</dbReference>
<evidence type="ECO:0000259" key="1">
    <source>
        <dbReference type="Pfam" id="PF24758"/>
    </source>
</evidence>
<dbReference type="InterPro" id="IPR050232">
    <property type="entry name" value="FBL13/AtMIF1-like"/>
</dbReference>
<keyword evidence="3" id="KW-1185">Reference proteome</keyword>
<feature type="domain" description="F-box/LRR-repeat protein 15/At3g58940/PEG3-like LRR" evidence="1">
    <location>
        <begin position="156"/>
        <end position="293"/>
    </location>
</feature>
<protein>
    <recommendedName>
        <fullName evidence="1">F-box/LRR-repeat protein 15/At3g58940/PEG3-like LRR domain-containing protein</fullName>
    </recommendedName>
</protein>
<evidence type="ECO:0000313" key="2">
    <source>
        <dbReference type="EMBL" id="KAK9935396.1"/>
    </source>
</evidence>
<dbReference type="Gene3D" id="3.80.10.10">
    <property type="entry name" value="Ribonuclease Inhibitor"/>
    <property type="match status" value="1"/>
</dbReference>
<accession>A0AAW1XGR1</accession>
<dbReference type="SUPFAM" id="SSF52047">
    <property type="entry name" value="RNI-like"/>
    <property type="match status" value="1"/>
</dbReference>
<comment type="caution">
    <text evidence="2">The sequence shown here is derived from an EMBL/GenBank/DDBJ whole genome shotgun (WGS) entry which is preliminary data.</text>
</comment>
<dbReference type="InterPro" id="IPR032675">
    <property type="entry name" value="LRR_dom_sf"/>
</dbReference>
<dbReference type="AlphaFoldDB" id="A0AAW1XGR1"/>
<proteinExistence type="predicted"/>
<dbReference type="PANTHER" id="PTHR31900:SF34">
    <property type="entry name" value="EMB|CAB62440.1-RELATED"/>
    <property type="match status" value="1"/>
</dbReference>
<sequence length="465" mass="54675">MKFYISDISFKSFSSTFSTEVYSLQTVSFLSKQWEGVVSSTPALNFNEEDDDFDRDDLNCYVLYVHQHDKFINFLGGYLEYREKEDRKQRLDKLRLHMRMYIREDATIITEWLIYAFERGVKELDIRPKMLVDPTQRLLRLSERPEQFYDDWDFYRLPWLAFANAKSLTSLNLECVGVPDHIGFLDIQSQGLLFPSLKTLSFTTVWFYDDQVLFSVLRECPSLEYLSLTECSLGNSKCYVPCSSLKSLEVKYCWLQDLRVDEAKNLESFTFVSRPPPDSICRKVILNKAFNLKNINICVDYLWEFSLLGCHHALEATINTQYVFHFDFFDGCMNAKVSVKAYLAIILVWELLDKEWLSSYSTHFPRLMSFLKQFSCCRVIYIYNQDVQALIVPKNYRKMTSFPPLPQCSIVHVRMPNPPTVESRDYMELVDSLQWIAPSACISIRQVDVEQHRNQVDLRAWPAYD</sequence>
<dbReference type="InterPro" id="IPR055411">
    <property type="entry name" value="LRR_FXL15/At3g58940/PEG3-like"/>
</dbReference>
<gene>
    <name evidence="2" type="ORF">M0R45_022499</name>
</gene>
<dbReference type="Proteomes" id="UP001457282">
    <property type="component" value="Unassembled WGS sequence"/>
</dbReference>
<evidence type="ECO:0000313" key="3">
    <source>
        <dbReference type="Proteomes" id="UP001457282"/>
    </source>
</evidence>
<organism evidence="2 3">
    <name type="scientific">Rubus argutus</name>
    <name type="common">Southern blackberry</name>
    <dbReference type="NCBI Taxonomy" id="59490"/>
    <lineage>
        <taxon>Eukaryota</taxon>
        <taxon>Viridiplantae</taxon>
        <taxon>Streptophyta</taxon>
        <taxon>Embryophyta</taxon>
        <taxon>Tracheophyta</taxon>
        <taxon>Spermatophyta</taxon>
        <taxon>Magnoliopsida</taxon>
        <taxon>eudicotyledons</taxon>
        <taxon>Gunneridae</taxon>
        <taxon>Pentapetalae</taxon>
        <taxon>rosids</taxon>
        <taxon>fabids</taxon>
        <taxon>Rosales</taxon>
        <taxon>Rosaceae</taxon>
        <taxon>Rosoideae</taxon>
        <taxon>Rosoideae incertae sedis</taxon>
        <taxon>Rubus</taxon>
    </lineage>
</organism>
<name>A0AAW1XGR1_RUBAR</name>
<dbReference type="EMBL" id="JBEDUW010000004">
    <property type="protein sequence ID" value="KAK9935396.1"/>
    <property type="molecule type" value="Genomic_DNA"/>
</dbReference>